<dbReference type="AlphaFoldDB" id="A0AAV7I7U0"/>
<feature type="region of interest" description="Disordered" evidence="1">
    <location>
        <begin position="1"/>
        <end position="20"/>
    </location>
</feature>
<dbReference type="Proteomes" id="UP000826195">
    <property type="component" value="Unassembled WGS sequence"/>
</dbReference>
<name>A0AAV7I7U0_COTGL</name>
<reference evidence="2 3" key="1">
    <citation type="journal article" date="2021" name="J. Hered.">
        <title>A chromosome-level genome assembly of the parasitoid wasp, Cotesia glomerata (Hymenoptera: Braconidae).</title>
        <authorList>
            <person name="Pinto B.J."/>
            <person name="Weis J.J."/>
            <person name="Gamble T."/>
            <person name="Ode P.J."/>
            <person name="Paul R."/>
            <person name="Zaspel J.M."/>
        </authorList>
    </citation>
    <scope>NUCLEOTIDE SEQUENCE [LARGE SCALE GENOMIC DNA]</scope>
    <source>
        <strain evidence="2">CgM1</strain>
    </source>
</reference>
<evidence type="ECO:0000313" key="2">
    <source>
        <dbReference type="EMBL" id="KAH0546210.1"/>
    </source>
</evidence>
<proteinExistence type="predicted"/>
<evidence type="ECO:0000256" key="1">
    <source>
        <dbReference type="SAM" id="MobiDB-lite"/>
    </source>
</evidence>
<organism evidence="2 3">
    <name type="scientific">Cotesia glomerata</name>
    <name type="common">Lepidopteran parasitic wasp</name>
    <name type="synonym">Apanteles glomeratus</name>
    <dbReference type="NCBI Taxonomy" id="32391"/>
    <lineage>
        <taxon>Eukaryota</taxon>
        <taxon>Metazoa</taxon>
        <taxon>Ecdysozoa</taxon>
        <taxon>Arthropoda</taxon>
        <taxon>Hexapoda</taxon>
        <taxon>Insecta</taxon>
        <taxon>Pterygota</taxon>
        <taxon>Neoptera</taxon>
        <taxon>Endopterygota</taxon>
        <taxon>Hymenoptera</taxon>
        <taxon>Apocrita</taxon>
        <taxon>Ichneumonoidea</taxon>
        <taxon>Braconidae</taxon>
        <taxon>Microgastrinae</taxon>
        <taxon>Cotesia</taxon>
    </lineage>
</organism>
<comment type="caution">
    <text evidence="2">The sequence shown here is derived from an EMBL/GenBank/DDBJ whole genome shotgun (WGS) entry which is preliminary data.</text>
</comment>
<protein>
    <submittedName>
        <fullName evidence="2">Uncharacterized protein</fullName>
    </submittedName>
</protein>
<keyword evidence="3" id="KW-1185">Reference proteome</keyword>
<dbReference type="EMBL" id="JAHXZJ010002237">
    <property type="protein sequence ID" value="KAH0546210.1"/>
    <property type="molecule type" value="Genomic_DNA"/>
</dbReference>
<sequence length="139" mass="15663">MGAVLSQRRHPSDDVSQQHWEIPLNQRPPTTQRLRLIIIGLSNMERTEPRAAECGPFRSLLPVPLSGGSRTTKRHPAYELLVDIIISLSLHYTFESKAHTQTHRAGTLHLDLDPLEPSDMSLHFTTAILWRILDKGNGS</sequence>
<evidence type="ECO:0000313" key="3">
    <source>
        <dbReference type="Proteomes" id="UP000826195"/>
    </source>
</evidence>
<accession>A0AAV7I7U0</accession>
<gene>
    <name evidence="2" type="ORF">KQX54_007190</name>
</gene>